<evidence type="ECO:0000256" key="5">
    <source>
        <dbReference type="ARBA" id="ARBA00022989"/>
    </source>
</evidence>
<feature type="transmembrane region" description="Helical" evidence="8">
    <location>
        <begin position="546"/>
        <end position="565"/>
    </location>
</feature>
<feature type="transmembrane region" description="Helical" evidence="8">
    <location>
        <begin position="491"/>
        <end position="512"/>
    </location>
</feature>
<feature type="transmembrane region" description="Helical" evidence="8">
    <location>
        <begin position="456"/>
        <end position="484"/>
    </location>
</feature>
<evidence type="ECO:0000259" key="9">
    <source>
        <dbReference type="Pfam" id="PF00999"/>
    </source>
</evidence>
<accession>A0ABN9SKW2</accession>
<feature type="transmembrane region" description="Helical" evidence="8">
    <location>
        <begin position="275"/>
        <end position="306"/>
    </location>
</feature>
<comment type="similarity">
    <text evidence="2">Belongs to the monovalent cation:proton antiporter 2 (CPA2) transporter (TC 2.A.37) family.</text>
</comment>
<feature type="transmembrane region" description="Helical" evidence="8">
    <location>
        <begin position="392"/>
        <end position="414"/>
    </location>
</feature>
<dbReference type="Gene3D" id="1.20.1530.20">
    <property type="match status" value="1"/>
</dbReference>
<keyword evidence="3" id="KW-0813">Transport</keyword>
<feature type="transmembrane region" description="Helical" evidence="8">
    <location>
        <begin position="426"/>
        <end position="444"/>
    </location>
</feature>
<evidence type="ECO:0000256" key="4">
    <source>
        <dbReference type="ARBA" id="ARBA00022692"/>
    </source>
</evidence>
<name>A0ABN9SKW2_9DINO</name>
<feature type="compositionally biased region" description="Low complexity" evidence="7">
    <location>
        <begin position="101"/>
        <end position="115"/>
    </location>
</feature>
<evidence type="ECO:0000256" key="8">
    <source>
        <dbReference type="SAM" id="Phobius"/>
    </source>
</evidence>
<keyword evidence="5 8" id="KW-1133">Transmembrane helix</keyword>
<feature type="compositionally biased region" description="Basic and acidic residues" evidence="7">
    <location>
        <begin position="88"/>
        <end position="100"/>
    </location>
</feature>
<dbReference type="InterPro" id="IPR006153">
    <property type="entry name" value="Cation/H_exchanger_TM"/>
</dbReference>
<dbReference type="PANTHER" id="PTHR42751:SF3">
    <property type="entry name" value="SODIUM_GLUTAMATE SYMPORTER"/>
    <property type="match status" value="1"/>
</dbReference>
<evidence type="ECO:0000256" key="1">
    <source>
        <dbReference type="ARBA" id="ARBA00004141"/>
    </source>
</evidence>
<feature type="region of interest" description="Disordered" evidence="7">
    <location>
        <begin position="88"/>
        <end position="115"/>
    </location>
</feature>
<dbReference type="Proteomes" id="UP001189429">
    <property type="component" value="Unassembled WGS sequence"/>
</dbReference>
<feature type="non-terminal residue" evidence="10">
    <location>
        <position position="1"/>
    </location>
</feature>
<sequence>AEEEEAEEEEKNVIEFSLSAVGRRLPLDTQGRQQCPEGPAMSETGCFAARGSDSAAPSNGRTKIANCSPCMSREQWLESEVSRLRNELRQKEKDAAEKSQRAAAAAAASADSGGSEALDAKQVNFVVDGSPGDPTPSSKANVEDYREDISAVMREESAGVKETAKVGNKVRKTPSERFMNMSSYFMRDGILDRSSLANSVLGFQKPMAVAMYAVAFAGIVFVLISQAKHLGADDGHGAATTTTCGATEVDDHAGDAHRRLYGAQGRRLGGDAPDLIIYIAFVLTASGLIALILNAVGLPLILGYILGGVLVGPEVLEIVPRDGQTNMEQAASLGLIFLLFMIGLELDVKETAIRQVVLCTGFFQYPVCFGIMWGICAGFGNELWGGTADYPLAAMYCGMVCGISSTMIVVKALSEKFETDTQSGRLTIGILIFQDIWAIVVLAVQPKLDSPEIVPILITFAKMAILLAISLTYAKFVMPAVLFYASKSVELMLVLSLAWCFFIGCIAIQPYMGLSFELASLIAGVALATFPYSAEFNGKIKFIRDFFITLFFAQLGMQIPVPAILPIMTAVLMVRLGAEAIWHLLDFENHGGRCAACVSGHAEPVADQRVRARDLQPGEKILPHPERDPDNHHLDVRAARHPGHLHYRKQCQDLQVPGAAVPEVGRQGCADG</sequence>
<reference evidence="10" key="1">
    <citation type="submission" date="2023-10" db="EMBL/GenBank/DDBJ databases">
        <authorList>
            <person name="Chen Y."/>
            <person name="Shah S."/>
            <person name="Dougan E. K."/>
            <person name="Thang M."/>
            <person name="Chan C."/>
        </authorList>
    </citation>
    <scope>NUCLEOTIDE SEQUENCE [LARGE SCALE GENOMIC DNA]</scope>
</reference>
<evidence type="ECO:0000256" key="7">
    <source>
        <dbReference type="SAM" id="MobiDB-lite"/>
    </source>
</evidence>
<proteinExistence type="inferred from homology"/>
<comment type="caution">
    <text evidence="10">The sequence shown here is derived from an EMBL/GenBank/DDBJ whole genome shotgun (WGS) entry which is preliminary data.</text>
</comment>
<dbReference type="EMBL" id="CAUYUJ010011703">
    <property type="protein sequence ID" value="CAK0832428.1"/>
    <property type="molecule type" value="Genomic_DNA"/>
</dbReference>
<dbReference type="InterPro" id="IPR038770">
    <property type="entry name" value="Na+/solute_symporter_sf"/>
</dbReference>
<feature type="transmembrane region" description="Helical" evidence="8">
    <location>
        <begin position="518"/>
        <end position="534"/>
    </location>
</feature>
<evidence type="ECO:0000256" key="3">
    <source>
        <dbReference type="ARBA" id="ARBA00022448"/>
    </source>
</evidence>
<feature type="transmembrane region" description="Helical" evidence="8">
    <location>
        <begin position="356"/>
        <end position="380"/>
    </location>
</feature>
<evidence type="ECO:0000256" key="2">
    <source>
        <dbReference type="ARBA" id="ARBA00005551"/>
    </source>
</evidence>
<gene>
    <name evidence="10" type="ORF">PCOR1329_LOCUS30449</name>
</gene>
<comment type="subcellular location">
    <subcellularLocation>
        <location evidence="1">Membrane</location>
        <topology evidence="1">Multi-pass membrane protein</topology>
    </subcellularLocation>
</comment>
<keyword evidence="6 8" id="KW-0472">Membrane</keyword>
<evidence type="ECO:0000256" key="6">
    <source>
        <dbReference type="ARBA" id="ARBA00023136"/>
    </source>
</evidence>
<keyword evidence="4 8" id="KW-0812">Transmembrane</keyword>
<feature type="region of interest" description="Disordered" evidence="7">
    <location>
        <begin position="28"/>
        <end position="66"/>
    </location>
</feature>
<feature type="domain" description="Cation/H+ exchanger transmembrane" evidence="9">
    <location>
        <begin position="288"/>
        <end position="570"/>
    </location>
</feature>
<keyword evidence="11" id="KW-1185">Reference proteome</keyword>
<dbReference type="Pfam" id="PF00999">
    <property type="entry name" value="Na_H_Exchanger"/>
    <property type="match status" value="1"/>
</dbReference>
<protein>
    <recommendedName>
        <fullName evidence="9">Cation/H+ exchanger transmembrane domain-containing protein</fullName>
    </recommendedName>
</protein>
<feature type="transmembrane region" description="Helical" evidence="8">
    <location>
        <begin position="207"/>
        <end position="224"/>
    </location>
</feature>
<feature type="transmembrane region" description="Helical" evidence="8">
    <location>
        <begin position="326"/>
        <end position="344"/>
    </location>
</feature>
<evidence type="ECO:0000313" key="11">
    <source>
        <dbReference type="Proteomes" id="UP001189429"/>
    </source>
</evidence>
<dbReference type="PANTHER" id="PTHR42751">
    <property type="entry name" value="SODIUM/HYDROGEN EXCHANGER FAMILY/TRKA DOMAIN PROTEIN"/>
    <property type="match status" value="1"/>
</dbReference>
<evidence type="ECO:0000313" key="10">
    <source>
        <dbReference type="EMBL" id="CAK0832428.1"/>
    </source>
</evidence>
<organism evidence="10 11">
    <name type="scientific">Prorocentrum cordatum</name>
    <dbReference type="NCBI Taxonomy" id="2364126"/>
    <lineage>
        <taxon>Eukaryota</taxon>
        <taxon>Sar</taxon>
        <taxon>Alveolata</taxon>
        <taxon>Dinophyceae</taxon>
        <taxon>Prorocentrales</taxon>
        <taxon>Prorocentraceae</taxon>
        <taxon>Prorocentrum</taxon>
    </lineage>
</organism>